<dbReference type="Proteomes" id="UP000250642">
    <property type="component" value="Unassembled WGS sequence"/>
</dbReference>
<evidence type="ECO:0000313" key="2">
    <source>
        <dbReference type="EMBL" id="RAW18370.1"/>
    </source>
</evidence>
<gene>
    <name evidence="2" type="ORF">DC345_04330</name>
</gene>
<dbReference type="RefSeq" id="WP_113052051.1">
    <property type="nucleotide sequence ID" value="NZ_QEVW01000003.1"/>
</dbReference>
<evidence type="ECO:0000259" key="1">
    <source>
        <dbReference type="Pfam" id="PF07833"/>
    </source>
</evidence>
<evidence type="ECO:0000313" key="3">
    <source>
        <dbReference type="Proteomes" id="UP000250642"/>
    </source>
</evidence>
<dbReference type="AlphaFoldDB" id="A0A329R150"/>
<dbReference type="InterPro" id="IPR012854">
    <property type="entry name" value="Cu_amine_oxidase-like_N"/>
</dbReference>
<name>A0A329R150_9BACL</name>
<feature type="domain" description="Copper amine oxidase-like N-terminal" evidence="1">
    <location>
        <begin position="70"/>
        <end position="124"/>
    </location>
</feature>
<protein>
    <recommendedName>
        <fullName evidence="1">Copper amine oxidase-like N-terminal domain-containing protein</fullName>
    </recommendedName>
</protein>
<proteinExistence type="predicted"/>
<accession>A0A329R150</accession>
<dbReference type="InterPro" id="IPR036582">
    <property type="entry name" value="Mao_N_sf"/>
</dbReference>
<organism evidence="2 3">
    <name type="scientific">Paenibacillus taichungensis</name>
    <dbReference type="NCBI Taxonomy" id="484184"/>
    <lineage>
        <taxon>Bacteria</taxon>
        <taxon>Bacillati</taxon>
        <taxon>Bacillota</taxon>
        <taxon>Bacilli</taxon>
        <taxon>Bacillales</taxon>
        <taxon>Paenibacillaceae</taxon>
        <taxon>Paenibacillus</taxon>
    </lineage>
</organism>
<dbReference type="Pfam" id="PF07833">
    <property type="entry name" value="Cu_amine_oxidN1"/>
    <property type="match status" value="1"/>
</dbReference>
<sequence length="210" mass="23867">MLPLIFHFIPSIESFPYDSTFKCAYVLIFTFGSRFKRNIPNDSSLESNEIITKVIGITIGSMLTGVTAYAASGTPIKALLQKVNIYVDGTKKSTTNAITYNNTTYVPVRSISSALGENVALKSNNVYIGKQPQIKLTGDQAFELLYKKIKKEIEMYSLTVGEEPKDGDYYVMRSYSDRETHEITYGLYYIHMYTGEVYEWNFKSKKMVKL</sequence>
<reference evidence="2 3" key="1">
    <citation type="submission" date="2018-04" db="EMBL/GenBank/DDBJ databases">
        <title>Paenibacillus taichungensis Genome sequencing and assembly.</title>
        <authorList>
            <person name="Xu J."/>
            <person name="Rensing C."/>
            <person name="Mazhar H.S."/>
        </authorList>
    </citation>
    <scope>NUCLEOTIDE SEQUENCE [LARGE SCALE GENOMIC DNA]</scope>
    <source>
        <strain evidence="2 3">NC1</strain>
    </source>
</reference>
<comment type="caution">
    <text evidence="2">The sequence shown here is derived from an EMBL/GenBank/DDBJ whole genome shotgun (WGS) entry which is preliminary data.</text>
</comment>
<dbReference type="EMBL" id="QEVW01000003">
    <property type="protein sequence ID" value="RAW18370.1"/>
    <property type="molecule type" value="Genomic_DNA"/>
</dbReference>
<dbReference type="SUPFAM" id="SSF55383">
    <property type="entry name" value="Copper amine oxidase, domain N"/>
    <property type="match status" value="1"/>
</dbReference>